<evidence type="ECO:0000256" key="5">
    <source>
        <dbReference type="SAM" id="MobiDB-lite"/>
    </source>
</evidence>
<evidence type="ECO:0000256" key="6">
    <source>
        <dbReference type="SAM" id="Phobius"/>
    </source>
</evidence>
<keyword evidence="2 6" id="KW-0812">Transmembrane</keyword>
<reference evidence="7" key="1">
    <citation type="submission" date="2021-01" db="EMBL/GenBank/DDBJ databases">
        <authorList>
            <person name="Corre E."/>
            <person name="Pelletier E."/>
            <person name="Niang G."/>
            <person name="Scheremetjew M."/>
            <person name="Finn R."/>
            <person name="Kale V."/>
            <person name="Holt S."/>
            <person name="Cochrane G."/>
            <person name="Meng A."/>
            <person name="Brown T."/>
            <person name="Cohen L."/>
        </authorList>
    </citation>
    <scope>NUCLEOTIDE SEQUENCE</scope>
    <source>
        <strain evidence="7">SAG 63-3</strain>
    </source>
</reference>
<name>A0A7S0V937_9CHLO</name>
<gene>
    <name evidence="7" type="ORF">PPAR00522_LOCUS14883</name>
</gene>
<feature type="transmembrane region" description="Helical" evidence="6">
    <location>
        <begin position="227"/>
        <end position="248"/>
    </location>
</feature>
<feature type="compositionally biased region" description="Polar residues" evidence="5">
    <location>
        <begin position="30"/>
        <end position="42"/>
    </location>
</feature>
<accession>A0A7S0V937</accession>
<sequence length="251" mass="26462">MAIFGIGRKKENKAPAPVEEEVKPVEVAPTPQTMHSEPSSSIAGLPHTNLLKDVSPDSNFMKATSFASLATDATSNRVYNPYEGLSSTVGAKPHSFVLPSGPEFVFEEEAAVRRRGWSENMQFYVGMGYLLGGAGGITGGIFKTLTTKSEVTHEVAKLKMNRLLNNSGALAKPLSNGGGLAGLFFSLTESYLLNHVEEYGVPDYICTTAAGIVAGSFLRLPRGPRQMVVAGALGGVAGVAISGLRTVFPSL</sequence>
<comment type="subcellular location">
    <subcellularLocation>
        <location evidence="1">Membrane</location>
        <topology evidence="1">Multi-pass membrane protein</topology>
    </subcellularLocation>
</comment>
<evidence type="ECO:0000256" key="2">
    <source>
        <dbReference type="ARBA" id="ARBA00022692"/>
    </source>
</evidence>
<evidence type="ECO:0000256" key="1">
    <source>
        <dbReference type="ARBA" id="ARBA00004141"/>
    </source>
</evidence>
<dbReference type="PANTHER" id="PTHR15371:SF0">
    <property type="entry name" value="SD19278P"/>
    <property type="match status" value="1"/>
</dbReference>
<evidence type="ECO:0000256" key="4">
    <source>
        <dbReference type="ARBA" id="ARBA00023136"/>
    </source>
</evidence>
<organism evidence="7">
    <name type="scientific">Polytomella parva</name>
    <dbReference type="NCBI Taxonomy" id="51329"/>
    <lineage>
        <taxon>Eukaryota</taxon>
        <taxon>Viridiplantae</taxon>
        <taxon>Chlorophyta</taxon>
        <taxon>core chlorophytes</taxon>
        <taxon>Chlorophyceae</taxon>
        <taxon>CS clade</taxon>
        <taxon>Chlamydomonadales</taxon>
        <taxon>Chlamydomonadaceae</taxon>
        <taxon>Polytomella</taxon>
    </lineage>
</organism>
<dbReference type="PANTHER" id="PTHR15371">
    <property type="entry name" value="TIM23"/>
    <property type="match status" value="1"/>
</dbReference>
<evidence type="ECO:0000313" key="7">
    <source>
        <dbReference type="EMBL" id="CAD8780450.1"/>
    </source>
</evidence>
<dbReference type="InterPro" id="IPR045238">
    <property type="entry name" value="Tim23-like"/>
</dbReference>
<dbReference type="GO" id="GO:0008320">
    <property type="term" value="F:protein transmembrane transporter activity"/>
    <property type="evidence" value="ECO:0007669"/>
    <property type="project" value="TreeGrafter"/>
</dbReference>
<feature type="transmembrane region" description="Helical" evidence="6">
    <location>
        <begin position="201"/>
        <end position="220"/>
    </location>
</feature>
<protein>
    <submittedName>
        <fullName evidence="7">Uncharacterized protein</fullName>
    </submittedName>
</protein>
<keyword evidence="3 6" id="KW-1133">Transmembrane helix</keyword>
<dbReference type="GO" id="GO:0030150">
    <property type="term" value="P:protein import into mitochondrial matrix"/>
    <property type="evidence" value="ECO:0007669"/>
    <property type="project" value="TreeGrafter"/>
</dbReference>
<keyword evidence="4 6" id="KW-0472">Membrane</keyword>
<evidence type="ECO:0000256" key="3">
    <source>
        <dbReference type="ARBA" id="ARBA00022989"/>
    </source>
</evidence>
<feature type="transmembrane region" description="Helical" evidence="6">
    <location>
        <begin position="123"/>
        <end position="142"/>
    </location>
</feature>
<dbReference type="EMBL" id="HBFM01022949">
    <property type="protein sequence ID" value="CAD8780450.1"/>
    <property type="molecule type" value="Transcribed_RNA"/>
</dbReference>
<dbReference type="GO" id="GO:0005744">
    <property type="term" value="C:TIM23 mitochondrial import inner membrane translocase complex"/>
    <property type="evidence" value="ECO:0007669"/>
    <property type="project" value="TreeGrafter"/>
</dbReference>
<dbReference type="Pfam" id="PF02466">
    <property type="entry name" value="Tim17"/>
    <property type="match status" value="1"/>
</dbReference>
<proteinExistence type="predicted"/>
<dbReference type="AlphaFoldDB" id="A0A7S0V937"/>
<feature type="region of interest" description="Disordered" evidence="5">
    <location>
        <begin position="1"/>
        <end position="47"/>
    </location>
</feature>